<evidence type="ECO:0000256" key="4">
    <source>
        <dbReference type="ARBA" id="ARBA00022692"/>
    </source>
</evidence>
<evidence type="ECO:0000256" key="3">
    <source>
        <dbReference type="ARBA" id="ARBA00022475"/>
    </source>
</evidence>
<evidence type="ECO:0000259" key="8">
    <source>
        <dbReference type="Pfam" id="PF12704"/>
    </source>
</evidence>
<feature type="domain" description="ABC3 transporter permease C-terminal" evidence="7">
    <location>
        <begin position="303"/>
        <end position="414"/>
    </location>
</feature>
<sequence>MVSLARKSLLKDRPRFCFSQAGILFAVSLVTLQLGLLHGFSRSVGRLIDESRADLWVASTDMVNLELSMPIPYQMVGQVQQIDGVARAEGLTVQGGLWRDSQGQMELVRIFGFEPDGALFAPGKVVVGDRQSLSQPHAVMVDATTLDTLNVNRPGDQAQIGSVPATVEGWSEGSQSVVSSAFVFTSLENANTFVDFQLQSSVECEMQDSGFACDAAYVNTRATAGGASTPVPPSDPQPMTAADLTSFVLVSAEDGVEVETLRSQIQASLPSHMQVLTQAEMAQQTRQYWLSRTGIGLVLGLGAIASVGVGMVIIGQILYASVSDHIQEFGTLKAIGASNSKIAKIVLEQSAWMAVIGYGPSMLICSGFGFWLYTTQGILVLITPLTALSILGITVVMSAGSALFAVQKVCRIDPMTVFKA</sequence>
<dbReference type="AlphaFoldDB" id="A0A0C1V4C3"/>
<dbReference type="InterPro" id="IPR005891">
    <property type="entry name" value="DevC"/>
</dbReference>
<dbReference type="GO" id="GO:0005886">
    <property type="term" value="C:plasma membrane"/>
    <property type="evidence" value="ECO:0007669"/>
    <property type="project" value="UniProtKB-SubCell"/>
</dbReference>
<evidence type="ECO:0000256" key="1">
    <source>
        <dbReference type="ARBA" id="ARBA00004651"/>
    </source>
</evidence>
<evidence type="ECO:0000256" key="6">
    <source>
        <dbReference type="ARBA" id="ARBA00023136"/>
    </source>
</evidence>
<comment type="caution">
    <text evidence="9">The sequence shown here is derived from an EMBL/GenBank/DDBJ whole genome shotgun (WGS) entry which is preliminary data.</text>
</comment>
<dbReference type="Pfam" id="PF02687">
    <property type="entry name" value="FtsX"/>
    <property type="match status" value="1"/>
</dbReference>
<organism evidence="9">
    <name type="scientific">Lyngbya confervoides BDU141951</name>
    <dbReference type="NCBI Taxonomy" id="1574623"/>
    <lineage>
        <taxon>Bacteria</taxon>
        <taxon>Bacillati</taxon>
        <taxon>Cyanobacteriota</taxon>
        <taxon>Cyanophyceae</taxon>
        <taxon>Oscillatoriophycideae</taxon>
        <taxon>Oscillatoriales</taxon>
        <taxon>Microcoleaceae</taxon>
        <taxon>Lyngbya</taxon>
    </lineage>
</organism>
<reference evidence="9" key="1">
    <citation type="submission" date="2014-11" db="EMBL/GenBank/DDBJ databases">
        <authorList>
            <person name="Malar M.C."/>
            <person name="Sen D."/>
            <person name="Tripathy S."/>
        </authorList>
    </citation>
    <scope>NUCLEOTIDE SEQUENCE</scope>
    <source>
        <strain evidence="9">BDU141951</strain>
    </source>
</reference>
<gene>
    <name evidence="9" type="ORF">QQ91_006425</name>
</gene>
<proteinExistence type="predicted"/>
<comment type="subcellular location">
    <subcellularLocation>
        <location evidence="1">Cell membrane</location>
        <topology evidence="1">Multi-pass membrane protein</topology>
    </subcellularLocation>
</comment>
<feature type="domain" description="MacB-like periplasmic core" evidence="8">
    <location>
        <begin position="21"/>
        <end position="267"/>
    </location>
</feature>
<dbReference type="PIRSF" id="PIRSF031773">
    <property type="entry name" value="DevC"/>
    <property type="match status" value="1"/>
</dbReference>
<reference evidence="9" key="2">
    <citation type="journal article" date="2015" name="Genome Announc.">
        <title>Draft Genome Sequence of Filamentous Marine Cyanobacterium Lyngbya confervoides Strain BDU141951.</title>
        <authorList>
            <person name="Chandrababunaidu M.M."/>
            <person name="Sen D."/>
            <person name="Tripathy S."/>
        </authorList>
    </citation>
    <scope>NUCLEOTIDE SEQUENCE</scope>
    <source>
        <strain evidence="9">BDU141951</strain>
    </source>
</reference>
<evidence type="ECO:0000256" key="5">
    <source>
        <dbReference type="ARBA" id="ARBA00022989"/>
    </source>
</evidence>
<keyword evidence="2" id="KW-0813">Transport</keyword>
<evidence type="ECO:0000256" key="2">
    <source>
        <dbReference type="ARBA" id="ARBA00022448"/>
    </source>
</evidence>
<accession>A0A0C1V4C3</accession>
<dbReference type="PANTHER" id="PTHR43738">
    <property type="entry name" value="ABC TRANSPORTER, MEMBRANE PROTEIN"/>
    <property type="match status" value="1"/>
</dbReference>
<evidence type="ECO:0000313" key="9">
    <source>
        <dbReference type="EMBL" id="NEV66748.1"/>
    </source>
</evidence>
<name>A0A0C1V4C3_9CYAN</name>
<keyword evidence="4" id="KW-0812">Transmembrane</keyword>
<protein>
    <submittedName>
        <fullName evidence="9">FtsX-like permease family protein</fullName>
    </submittedName>
</protein>
<dbReference type="InterPro" id="IPR025857">
    <property type="entry name" value="MacB_PCD"/>
</dbReference>
<keyword evidence="3" id="KW-1003">Cell membrane</keyword>
<dbReference type="Pfam" id="PF12704">
    <property type="entry name" value="MacB_PCD"/>
    <property type="match status" value="1"/>
</dbReference>
<evidence type="ECO:0000259" key="7">
    <source>
        <dbReference type="Pfam" id="PF02687"/>
    </source>
</evidence>
<reference evidence="9" key="3">
    <citation type="submission" date="2020-02" db="EMBL/GenBank/DDBJ databases">
        <authorList>
            <person name="Sarangi A.N."/>
            <person name="Ghosh S."/>
            <person name="Mukherjee M."/>
            <person name="Tripathy S."/>
        </authorList>
    </citation>
    <scope>NUCLEOTIDE SEQUENCE</scope>
    <source>
        <strain evidence="9">BDU141951</strain>
    </source>
</reference>
<keyword evidence="6" id="KW-0472">Membrane</keyword>
<dbReference type="PANTHER" id="PTHR43738:SF1">
    <property type="entry name" value="HEMIN TRANSPORT SYSTEM PERMEASE PROTEIN HRTB-RELATED"/>
    <property type="match status" value="1"/>
</dbReference>
<dbReference type="InterPro" id="IPR003838">
    <property type="entry name" value="ABC3_permease_C"/>
</dbReference>
<keyword evidence="5" id="KW-1133">Transmembrane helix</keyword>
<dbReference type="EMBL" id="JTHE02000003">
    <property type="protein sequence ID" value="NEV66748.1"/>
    <property type="molecule type" value="Genomic_DNA"/>
</dbReference>
<dbReference type="InterPro" id="IPR051125">
    <property type="entry name" value="ABC-4/HrtB_transporter"/>
</dbReference>